<dbReference type="OrthoDB" id="5866477at2759"/>
<feature type="transmembrane region" description="Helical" evidence="5">
    <location>
        <begin position="288"/>
        <end position="306"/>
    </location>
</feature>
<evidence type="ECO:0000313" key="9">
    <source>
        <dbReference type="Proteomes" id="UP001152747"/>
    </source>
</evidence>
<organism evidence="8 9">
    <name type="scientific">Caenorhabditis angaria</name>
    <dbReference type="NCBI Taxonomy" id="860376"/>
    <lineage>
        <taxon>Eukaryota</taxon>
        <taxon>Metazoa</taxon>
        <taxon>Ecdysozoa</taxon>
        <taxon>Nematoda</taxon>
        <taxon>Chromadorea</taxon>
        <taxon>Rhabditida</taxon>
        <taxon>Rhabditina</taxon>
        <taxon>Rhabditomorpha</taxon>
        <taxon>Rhabditoidea</taxon>
        <taxon>Rhabditidae</taxon>
        <taxon>Peloderinae</taxon>
        <taxon>Caenorhabditis</taxon>
    </lineage>
</organism>
<dbReference type="GO" id="GO:0004888">
    <property type="term" value="F:transmembrane signaling receptor activity"/>
    <property type="evidence" value="ECO:0007669"/>
    <property type="project" value="InterPro"/>
</dbReference>
<feature type="chain" id="PRO_5040527487" description="Neurotransmitter-gated ion-channel ligand-binding domain-containing protein" evidence="5">
    <location>
        <begin position="18"/>
        <end position="360"/>
    </location>
</feature>
<dbReference type="GO" id="GO:0005230">
    <property type="term" value="F:extracellular ligand-gated monoatomic ion channel activity"/>
    <property type="evidence" value="ECO:0007669"/>
    <property type="project" value="InterPro"/>
</dbReference>
<evidence type="ECO:0000256" key="1">
    <source>
        <dbReference type="ARBA" id="ARBA00004141"/>
    </source>
</evidence>
<dbReference type="FunFam" id="2.70.170.10:FF:000027">
    <property type="entry name" value="Ligand-Gated ion Channel"/>
    <property type="match status" value="1"/>
</dbReference>
<comment type="subcellular location">
    <subcellularLocation>
        <location evidence="1">Membrane</location>
        <topology evidence="1">Multi-pass membrane protein</topology>
    </subcellularLocation>
</comment>
<evidence type="ECO:0000313" key="8">
    <source>
        <dbReference type="EMBL" id="CAI5448080.1"/>
    </source>
</evidence>
<dbReference type="PROSITE" id="PS00236">
    <property type="entry name" value="NEUROTR_ION_CHANNEL"/>
    <property type="match status" value="1"/>
</dbReference>
<evidence type="ECO:0000259" key="7">
    <source>
        <dbReference type="Pfam" id="PF02932"/>
    </source>
</evidence>
<feature type="transmembrane region" description="Helical" evidence="5">
    <location>
        <begin position="318"/>
        <end position="339"/>
    </location>
</feature>
<gene>
    <name evidence="8" type="ORF">CAMP_LOCUS10717</name>
</gene>
<reference evidence="8" key="1">
    <citation type="submission" date="2022-11" db="EMBL/GenBank/DDBJ databases">
        <authorList>
            <person name="Kikuchi T."/>
        </authorList>
    </citation>
    <scope>NUCLEOTIDE SEQUENCE</scope>
    <source>
        <strain evidence="8">PS1010</strain>
    </source>
</reference>
<dbReference type="InterPro" id="IPR018000">
    <property type="entry name" value="Neurotransmitter_ion_chnl_CS"/>
</dbReference>
<keyword evidence="4 5" id="KW-0472">Membrane</keyword>
<dbReference type="CDD" id="cd19051">
    <property type="entry name" value="LGIC_TM_cation"/>
    <property type="match status" value="1"/>
</dbReference>
<dbReference type="Gene3D" id="1.20.58.390">
    <property type="entry name" value="Neurotransmitter-gated ion-channel transmembrane domain"/>
    <property type="match status" value="1"/>
</dbReference>
<name>A0A9P1IML0_9PELO</name>
<dbReference type="PANTHER" id="PTHR18945">
    <property type="entry name" value="NEUROTRANSMITTER GATED ION CHANNEL"/>
    <property type="match status" value="1"/>
</dbReference>
<dbReference type="AlphaFoldDB" id="A0A9P1IML0"/>
<comment type="caution">
    <text evidence="8">The sequence shown here is derived from an EMBL/GenBank/DDBJ whole genome shotgun (WGS) entry which is preliminary data.</text>
</comment>
<evidence type="ECO:0000259" key="6">
    <source>
        <dbReference type="Pfam" id="PF02931"/>
    </source>
</evidence>
<dbReference type="GO" id="GO:0016020">
    <property type="term" value="C:membrane"/>
    <property type="evidence" value="ECO:0007669"/>
    <property type="project" value="UniProtKB-SubCell"/>
</dbReference>
<dbReference type="InterPro" id="IPR036719">
    <property type="entry name" value="Neuro-gated_channel_TM_sf"/>
</dbReference>
<keyword evidence="3 5" id="KW-1133">Transmembrane helix</keyword>
<dbReference type="Gene3D" id="2.70.170.10">
    <property type="entry name" value="Neurotransmitter-gated ion-channel ligand-binding domain"/>
    <property type="match status" value="1"/>
</dbReference>
<keyword evidence="9" id="KW-1185">Reference proteome</keyword>
<proteinExistence type="inferred from homology"/>
<accession>A0A9P1IML0</accession>
<dbReference type="InterPro" id="IPR006029">
    <property type="entry name" value="Neurotrans-gated_channel_TM"/>
</dbReference>
<evidence type="ECO:0000256" key="3">
    <source>
        <dbReference type="ARBA" id="ARBA00022989"/>
    </source>
</evidence>
<evidence type="ECO:0000256" key="2">
    <source>
        <dbReference type="ARBA" id="ARBA00022692"/>
    </source>
</evidence>
<dbReference type="InterPro" id="IPR036734">
    <property type="entry name" value="Neur_chan_lig-bd_sf"/>
</dbReference>
<feature type="domain" description="Neurotransmitter-gated ion-channel transmembrane" evidence="7">
    <location>
        <begin position="262"/>
        <end position="344"/>
    </location>
</feature>
<feature type="domain" description="Neurotransmitter-gated ion-channel ligand-binding" evidence="6">
    <location>
        <begin position="72"/>
        <end position="254"/>
    </location>
</feature>
<dbReference type="InterPro" id="IPR038050">
    <property type="entry name" value="Neuro_actylchol_rec"/>
</dbReference>
<dbReference type="Pfam" id="PF02931">
    <property type="entry name" value="Neur_chan_LBD"/>
    <property type="match status" value="1"/>
</dbReference>
<dbReference type="InterPro" id="IPR006201">
    <property type="entry name" value="Neur_channel"/>
</dbReference>
<protein>
    <recommendedName>
        <fullName evidence="10">Neurotransmitter-gated ion-channel ligand-binding domain-containing protein</fullName>
    </recommendedName>
</protein>
<keyword evidence="5" id="KW-0813">Transport</keyword>
<evidence type="ECO:0000256" key="4">
    <source>
        <dbReference type="ARBA" id="ARBA00023136"/>
    </source>
</evidence>
<feature type="transmembrane region" description="Helical" evidence="5">
    <location>
        <begin position="257"/>
        <end position="281"/>
    </location>
</feature>
<keyword evidence="5" id="KW-0406">Ion transport</keyword>
<evidence type="ECO:0008006" key="10">
    <source>
        <dbReference type="Google" id="ProtNLM"/>
    </source>
</evidence>
<dbReference type="InterPro" id="IPR006202">
    <property type="entry name" value="Neur_chan_lig-bd"/>
</dbReference>
<sequence>MFAIILSFFIFSKPTVTQNYTKEELENYQNFLKNQKKLLTDLFRDYDAGDSAIYTLRSSKFVNQTTTIHPPRLELQIQCNRLKLIDVDEKEEKVTFLFDYIAIWKDVRLTWNPDNYGGIAHIYVPQSKIWIPELTLTDVHDILDFKPDEKKDAWIHHDGSAGFYATIVPSVICQLDVFKFPMDSHVCSIDIMYNTYYTNEFLQVFPSVDPIANVAEIGQLGNGEWQIDWINATIDKSDIEVANVMKFVAKIQRNPGFYISLVIIPAYFINALSLIALFLNLNAIPEKLGIGLTNIMAMTFILSILAEDLPKTRKIPLLAIYVIVSLVIVVAAIFSIIILKYLKRQRIMFLENSRIRVEWF</sequence>
<keyword evidence="5" id="KW-0407">Ion channel</keyword>
<dbReference type="SUPFAM" id="SSF90112">
    <property type="entry name" value="Neurotransmitter-gated ion-channel transmembrane pore"/>
    <property type="match status" value="1"/>
</dbReference>
<dbReference type="Proteomes" id="UP001152747">
    <property type="component" value="Unassembled WGS sequence"/>
</dbReference>
<dbReference type="SUPFAM" id="SSF63712">
    <property type="entry name" value="Nicotinic receptor ligand binding domain-like"/>
    <property type="match status" value="1"/>
</dbReference>
<dbReference type="Pfam" id="PF02932">
    <property type="entry name" value="Neur_chan_memb"/>
    <property type="match status" value="1"/>
</dbReference>
<comment type="similarity">
    <text evidence="5">Belongs to the ligand-gated ion channel (TC 1.A.9) family.</text>
</comment>
<evidence type="ECO:0000256" key="5">
    <source>
        <dbReference type="RuleBase" id="RU000687"/>
    </source>
</evidence>
<keyword evidence="2 5" id="KW-0812">Transmembrane</keyword>
<dbReference type="EMBL" id="CANHGI010000004">
    <property type="protein sequence ID" value="CAI5448080.1"/>
    <property type="molecule type" value="Genomic_DNA"/>
</dbReference>
<comment type="caution">
    <text evidence="5">Lacks conserved residue(s) required for the propagation of feature annotation.</text>
</comment>
<dbReference type="CDD" id="cd18989">
    <property type="entry name" value="LGIC_ECD_cation"/>
    <property type="match status" value="1"/>
</dbReference>
<feature type="signal peptide" evidence="5">
    <location>
        <begin position="1"/>
        <end position="17"/>
    </location>
</feature>
<dbReference type="PRINTS" id="PR00252">
    <property type="entry name" value="NRIONCHANNEL"/>
</dbReference>
<keyword evidence="5" id="KW-0732">Signal</keyword>